<protein>
    <recommendedName>
        <fullName evidence="2">Malonyl-CoA decarboxylase N-terminal domain-containing protein</fullName>
    </recommendedName>
</protein>
<dbReference type="EMBL" id="JASSZA010000021">
    <property type="protein sequence ID" value="KAK2085534.1"/>
    <property type="molecule type" value="Genomic_DNA"/>
</dbReference>
<dbReference type="InterPro" id="IPR038917">
    <property type="entry name" value="Malonyl_CoA_deC"/>
</dbReference>
<evidence type="ECO:0000256" key="1">
    <source>
        <dbReference type="SAM" id="MobiDB-lite"/>
    </source>
</evidence>
<evidence type="ECO:0000313" key="4">
    <source>
        <dbReference type="Proteomes" id="UP001266305"/>
    </source>
</evidence>
<dbReference type="PANTHER" id="PTHR28641:SF1">
    <property type="entry name" value="MALONYL-COA DECARBOXYLASE, MITOCHONDRIAL"/>
    <property type="match status" value="1"/>
</dbReference>
<organism evidence="3 4">
    <name type="scientific">Saguinus oedipus</name>
    <name type="common">Cotton-top tamarin</name>
    <name type="synonym">Oedipomidas oedipus</name>
    <dbReference type="NCBI Taxonomy" id="9490"/>
    <lineage>
        <taxon>Eukaryota</taxon>
        <taxon>Metazoa</taxon>
        <taxon>Chordata</taxon>
        <taxon>Craniata</taxon>
        <taxon>Vertebrata</taxon>
        <taxon>Euteleostomi</taxon>
        <taxon>Mammalia</taxon>
        <taxon>Eutheria</taxon>
        <taxon>Euarchontoglires</taxon>
        <taxon>Primates</taxon>
        <taxon>Haplorrhini</taxon>
        <taxon>Platyrrhini</taxon>
        <taxon>Cebidae</taxon>
        <taxon>Callitrichinae</taxon>
        <taxon>Saguinus</taxon>
    </lineage>
</organism>
<evidence type="ECO:0000313" key="3">
    <source>
        <dbReference type="EMBL" id="KAK2085534.1"/>
    </source>
</evidence>
<comment type="caution">
    <text evidence="3">The sequence shown here is derived from an EMBL/GenBank/DDBJ whole genome shotgun (WGS) entry which is preliminary data.</text>
</comment>
<name>A0ABQ9TL97_SAGOE</name>
<dbReference type="InterPro" id="IPR035372">
    <property type="entry name" value="MCD_N"/>
</dbReference>
<dbReference type="PANTHER" id="PTHR28641">
    <property type="match status" value="1"/>
</dbReference>
<accession>A0ABQ9TL97</accession>
<feature type="domain" description="Malonyl-CoA decarboxylase N-terminal" evidence="2">
    <location>
        <begin position="95"/>
        <end position="164"/>
    </location>
</feature>
<feature type="region of interest" description="Disordered" evidence="1">
    <location>
        <begin position="178"/>
        <end position="210"/>
    </location>
</feature>
<dbReference type="Gene3D" id="1.20.140.90">
    <property type="entry name" value="Malonyl-CoA decarboxylase, oligemerization domain"/>
    <property type="match status" value="1"/>
</dbReference>
<dbReference type="InterPro" id="IPR038351">
    <property type="entry name" value="MCD_N_sf"/>
</dbReference>
<keyword evidence="4" id="KW-1185">Reference proteome</keyword>
<sequence length="210" mass="22937">MRGLRPGLTARRLLPLRFPPRPPGPRLMSGQASGALERAMDELLRRAVPPTPAYELREKTPAPAEGQCADFVSFYGGLAETAERAELLGRLARGFGVDHGQVAEQSAGVLQLRQQQREAAVLLQAEDRLRYALVPRYRGLFHHISKLDGGVRFLVQLRADLLEAQALKLVEGPDVRVRGRPRLTGSADGPPSSSSPHFPPPRPAHLAFPA</sequence>
<reference evidence="3 4" key="1">
    <citation type="submission" date="2023-05" db="EMBL/GenBank/DDBJ databases">
        <title>B98-5 Cell Line De Novo Hybrid Assembly: An Optical Mapping Approach.</title>
        <authorList>
            <person name="Kananen K."/>
            <person name="Auerbach J.A."/>
            <person name="Kautto E."/>
            <person name="Blachly J.S."/>
        </authorList>
    </citation>
    <scope>NUCLEOTIDE SEQUENCE [LARGE SCALE GENOMIC DNA]</scope>
    <source>
        <strain evidence="3">B95-8</strain>
        <tissue evidence="3">Cell line</tissue>
    </source>
</reference>
<evidence type="ECO:0000259" key="2">
    <source>
        <dbReference type="Pfam" id="PF17408"/>
    </source>
</evidence>
<dbReference type="Proteomes" id="UP001266305">
    <property type="component" value="Unassembled WGS sequence"/>
</dbReference>
<dbReference type="Pfam" id="PF17408">
    <property type="entry name" value="MCD_N"/>
    <property type="match status" value="1"/>
</dbReference>
<proteinExistence type="predicted"/>
<gene>
    <name evidence="3" type="ORF">P7K49_036834</name>
</gene>